<dbReference type="EMBL" id="MT141520">
    <property type="protein sequence ID" value="QJA64454.1"/>
    <property type="molecule type" value="Genomic_DNA"/>
</dbReference>
<evidence type="ECO:0000313" key="2">
    <source>
        <dbReference type="EMBL" id="QJA75432.1"/>
    </source>
</evidence>
<organism evidence="1">
    <name type="scientific">viral metagenome</name>
    <dbReference type="NCBI Taxonomy" id="1070528"/>
    <lineage>
        <taxon>unclassified sequences</taxon>
        <taxon>metagenomes</taxon>
        <taxon>organismal metagenomes</taxon>
    </lineage>
</organism>
<evidence type="ECO:0000313" key="1">
    <source>
        <dbReference type="EMBL" id="QJA64454.1"/>
    </source>
</evidence>
<accession>A0A6M3J457</accession>
<reference evidence="1" key="1">
    <citation type="submission" date="2020-03" db="EMBL/GenBank/DDBJ databases">
        <title>The deep terrestrial virosphere.</title>
        <authorList>
            <person name="Holmfeldt K."/>
            <person name="Nilsson E."/>
            <person name="Simone D."/>
            <person name="Lopez-Fernandez M."/>
            <person name="Wu X."/>
            <person name="de Brujin I."/>
            <person name="Lundin D."/>
            <person name="Andersson A."/>
            <person name="Bertilsson S."/>
            <person name="Dopson M."/>
        </authorList>
    </citation>
    <scope>NUCLEOTIDE SEQUENCE</scope>
    <source>
        <strain evidence="2">MM415A01781</strain>
        <strain evidence="1">MM415B00496</strain>
    </source>
</reference>
<proteinExistence type="predicted"/>
<sequence>MGGCTVTRRGKTVEDVLEQLKKEILAGYGLYNLEPDGDVALIKAEKEAGVITTSKIFKPTICWKGDVKEGAELIDRIALPVDVTFEEIEKGNVGRALSVASRFAEPPKLDEWVGCVHLHT</sequence>
<dbReference type="AlphaFoldDB" id="A0A6M3J457"/>
<dbReference type="EMBL" id="MT142163">
    <property type="protein sequence ID" value="QJA75432.1"/>
    <property type="molecule type" value="Genomic_DNA"/>
</dbReference>
<protein>
    <submittedName>
        <fullName evidence="1">Uncharacterized protein</fullName>
    </submittedName>
</protein>
<gene>
    <name evidence="2" type="ORF">MM415A01781_0019</name>
    <name evidence="1" type="ORF">MM415B00496_0012</name>
</gene>
<name>A0A6M3J457_9ZZZZ</name>